<keyword evidence="2" id="KW-1185">Reference proteome</keyword>
<name>A0ABN1QD25_9ACTN</name>
<organism evidence="1 2">
    <name type="scientific">Streptomyces rhizosphaericus</name>
    <dbReference type="NCBI Taxonomy" id="114699"/>
    <lineage>
        <taxon>Bacteria</taxon>
        <taxon>Bacillati</taxon>
        <taxon>Actinomycetota</taxon>
        <taxon>Actinomycetes</taxon>
        <taxon>Kitasatosporales</taxon>
        <taxon>Streptomycetaceae</taxon>
        <taxon>Streptomyces</taxon>
        <taxon>Streptomyces violaceusniger group</taxon>
    </lineage>
</organism>
<proteinExistence type="predicted"/>
<gene>
    <name evidence="1" type="ORF">GCM10009575_055440</name>
</gene>
<evidence type="ECO:0000313" key="2">
    <source>
        <dbReference type="Proteomes" id="UP001500418"/>
    </source>
</evidence>
<reference evidence="1 2" key="1">
    <citation type="journal article" date="2019" name="Int. J. Syst. Evol. Microbiol.">
        <title>The Global Catalogue of Microorganisms (GCM) 10K type strain sequencing project: providing services to taxonomists for standard genome sequencing and annotation.</title>
        <authorList>
            <consortium name="The Broad Institute Genomics Platform"/>
            <consortium name="The Broad Institute Genome Sequencing Center for Infectious Disease"/>
            <person name="Wu L."/>
            <person name="Ma J."/>
        </authorList>
    </citation>
    <scope>NUCLEOTIDE SEQUENCE [LARGE SCALE GENOMIC DNA]</scope>
    <source>
        <strain evidence="1 2">JCM 11444</strain>
    </source>
</reference>
<comment type="caution">
    <text evidence="1">The sequence shown here is derived from an EMBL/GenBank/DDBJ whole genome shotgun (WGS) entry which is preliminary data.</text>
</comment>
<evidence type="ECO:0000313" key="1">
    <source>
        <dbReference type="EMBL" id="GAA0940689.1"/>
    </source>
</evidence>
<dbReference type="EMBL" id="BAAAID010000039">
    <property type="protein sequence ID" value="GAA0940689.1"/>
    <property type="molecule type" value="Genomic_DNA"/>
</dbReference>
<accession>A0ABN1QD25</accession>
<protein>
    <submittedName>
        <fullName evidence="1">Uncharacterized protein</fullName>
    </submittedName>
</protein>
<sequence length="97" mass="9996">MGLNEEPRTVHVDIGELTLTGFGAGIDPDQVGVAFQTELTRLVQERGVPLAATGADRALDVLSDLPPLPATTSPARLGEALARAVHAGLSGRGREGT</sequence>
<dbReference type="Proteomes" id="UP001500418">
    <property type="component" value="Unassembled WGS sequence"/>
</dbReference>